<proteinExistence type="predicted"/>
<keyword evidence="1" id="KW-0812">Transmembrane</keyword>
<feature type="transmembrane region" description="Helical" evidence="1">
    <location>
        <begin position="286"/>
        <end position="306"/>
    </location>
</feature>
<keyword evidence="1" id="KW-0472">Membrane</keyword>
<feature type="transmembrane region" description="Helical" evidence="1">
    <location>
        <begin position="250"/>
        <end position="266"/>
    </location>
</feature>
<gene>
    <name evidence="2" type="ORF">SAMN04488065_1936</name>
</gene>
<dbReference type="EMBL" id="FNQT01000002">
    <property type="protein sequence ID" value="SEA11906.1"/>
    <property type="molecule type" value="Genomic_DNA"/>
</dbReference>
<feature type="transmembrane region" description="Helical" evidence="1">
    <location>
        <begin position="70"/>
        <end position="93"/>
    </location>
</feature>
<dbReference type="AlphaFoldDB" id="A0A1H3YK09"/>
<protein>
    <submittedName>
        <fullName evidence="2">Putative membrane protein</fullName>
    </submittedName>
</protein>
<organism evidence="2 3">
    <name type="scientific">Haloplanus vescus</name>
    <dbReference type="NCBI Taxonomy" id="555874"/>
    <lineage>
        <taxon>Archaea</taxon>
        <taxon>Methanobacteriati</taxon>
        <taxon>Methanobacteriota</taxon>
        <taxon>Stenosarchaea group</taxon>
        <taxon>Halobacteria</taxon>
        <taxon>Halobacteriales</taxon>
        <taxon>Haloferacaceae</taxon>
        <taxon>Haloplanus</taxon>
    </lineage>
</organism>
<dbReference type="STRING" id="555874.SAMN04488065_1936"/>
<dbReference type="Pfam" id="PF04018">
    <property type="entry name" value="VCA0040-like"/>
    <property type="match status" value="1"/>
</dbReference>
<dbReference type="RefSeq" id="WP_245697942.1">
    <property type="nucleotide sequence ID" value="NZ_FNQT01000002.1"/>
</dbReference>
<evidence type="ECO:0000256" key="1">
    <source>
        <dbReference type="SAM" id="Phobius"/>
    </source>
</evidence>
<dbReference type="PANTHER" id="PTHR37308">
    <property type="entry name" value="INTEGRAL MEMBRANE PROTEIN"/>
    <property type="match status" value="1"/>
</dbReference>
<reference evidence="2 3" key="1">
    <citation type="submission" date="2016-10" db="EMBL/GenBank/DDBJ databases">
        <authorList>
            <person name="de Groot N.N."/>
        </authorList>
    </citation>
    <scope>NUCLEOTIDE SEQUENCE [LARGE SCALE GENOMIC DNA]</scope>
    <source>
        <strain evidence="2 3">CGMCC 1.8712</strain>
    </source>
</reference>
<keyword evidence="1" id="KW-1133">Transmembrane helix</keyword>
<sequence>MRPLRSLLVVYCKGACMGAADAVPGVSGGTIALIVGIYERLIGALTDVTPGRVLDVLAAPIPGRRADARAAFLAIDGPFLLALGCGVLTAVVVATRGLHRALEAAPVPTFGFFFGLIAVSALVLAEQVSLDTPGRVGAGLVGFLLAFLSAGQAGAALPSSPLVIFFVGAVAISAMVLPGVSGSLILVILGQYAFLVERLTAFIDALIGLLFGGSIEAVLDPASTVGAFVVGAVIGLFTVAHAVRWAFVHYRYATLTFLVSLVFGGLRAPLVEAAKATPAGWTTDAIAAFGLAALVGAVLVGVLEYYTDSVEISA</sequence>
<feature type="transmembrane region" description="Helical" evidence="1">
    <location>
        <begin position="201"/>
        <end position="219"/>
    </location>
</feature>
<dbReference type="InterPro" id="IPR007163">
    <property type="entry name" value="VCA0040-like"/>
</dbReference>
<evidence type="ECO:0000313" key="3">
    <source>
        <dbReference type="Proteomes" id="UP000236755"/>
    </source>
</evidence>
<feature type="transmembrane region" description="Helical" evidence="1">
    <location>
        <begin position="105"/>
        <end position="124"/>
    </location>
</feature>
<accession>A0A1H3YK09</accession>
<feature type="transmembrane region" description="Helical" evidence="1">
    <location>
        <begin position="163"/>
        <end position="189"/>
    </location>
</feature>
<dbReference type="Proteomes" id="UP000236755">
    <property type="component" value="Unassembled WGS sequence"/>
</dbReference>
<evidence type="ECO:0000313" key="2">
    <source>
        <dbReference type="EMBL" id="SEA11906.1"/>
    </source>
</evidence>
<dbReference type="PANTHER" id="PTHR37308:SF1">
    <property type="entry name" value="POLYPRENYL-PHOSPHATE TRANSPORTER"/>
    <property type="match status" value="1"/>
</dbReference>
<feature type="transmembrane region" description="Helical" evidence="1">
    <location>
        <begin position="136"/>
        <end position="157"/>
    </location>
</feature>
<feature type="transmembrane region" description="Helical" evidence="1">
    <location>
        <begin position="225"/>
        <end position="243"/>
    </location>
</feature>
<name>A0A1H3YK09_9EURY</name>
<keyword evidence="3" id="KW-1185">Reference proteome</keyword>